<organism evidence="13 14">
    <name type="scientific">Syntrophus gentianae</name>
    <dbReference type="NCBI Taxonomy" id="43775"/>
    <lineage>
        <taxon>Bacteria</taxon>
        <taxon>Pseudomonadati</taxon>
        <taxon>Thermodesulfobacteriota</taxon>
        <taxon>Syntrophia</taxon>
        <taxon>Syntrophales</taxon>
        <taxon>Syntrophaceae</taxon>
        <taxon>Syntrophus</taxon>
    </lineage>
</organism>
<feature type="transmembrane region" description="Helical" evidence="9">
    <location>
        <begin position="128"/>
        <end position="149"/>
    </location>
</feature>
<sequence length="576" mass="64761">MNPTEKPTLWEKRYLQRLNGLILSRIVIATILLGIFVFFDLKQTSSHPEIRFHPFYSLILTTYLLSFLYVILLKVFKTYSVSMHLQMTCDVLLITVLVHMTGGVGSIYSSLYPLVIIYTVLFAERKGGFIVATACSLFYGSLLILEFYGMIDRASSSVVPEISRDAGYLYSRICIHALSFFVVAFLASFVIKQEKTARILLAEKESALDRLDMLHRSIIESIDTGILTVNLEGRIQSFNRAAVQITGLSAENVLNRDISSIFSDFYSLLDRFSKAPSAKGPERRMEMRIRNQDHEEQILGCSLSQLKGSRGEHLGEILIFQDLTDIKKIEAAYEKSRRLAFVGEMAAGLAHEIRNPLAAISGSIQMLKKDLKLDPLDERLMKIVLRGKDQLENVMKDFLLLAKPAAGNKEWINLNELIEEILESLLYIPDWTDEIKIEKNLSDAAMLYVNRTEMQHVLWNLIINALQAMPGGGRLSIETRSFIDESGEDFVQLLIGDSGNGISSEDLEKIYQPFFTTKERGTGLGLAIVGRIIENCSGFLAVDSEIGKGTVFRVCLPRSREIQDAALPDMENTRAA</sequence>
<evidence type="ECO:0000256" key="6">
    <source>
        <dbReference type="ARBA" id="ARBA00022777"/>
    </source>
</evidence>
<evidence type="ECO:0000256" key="4">
    <source>
        <dbReference type="ARBA" id="ARBA00022679"/>
    </source>
</evidence>
<dbReference type="InterPro" id="IPR036890">
    <property type="entry name" value="HATPase_C_sf"/>
</dbReference>
<keyword evidence="6 13" id="KW-0418">Kinase</keyword>
<dbReference type="Pfam" id="PF00512">
    <property type="entry name" value="HisKA"/>
    <property type="match status" value="1"/>
</dbReference>
<dbReference type="PROSITE" id="PS50113">
    <property type="entry name" value="PAC"/>
    <property type="match status" value="1"/>
</dbReference>
<keyword evidence="5" id="KW-0547">Nucleotide-binding</keyword>
<evidence type="ECO:0000313" key="14">
    <source>
        <dbReference type="Proteomes" id="UP000198744"/>
    </source>
</evidence>
<proteinExistence type="predicted"/>
<dbReference type="SMART" id="SM00388">
    <property type="entry name" value="HisKA"/>
    <property type="match status" value="1"/>
</dbReference>
<feature type="domain" description="PAC" evidence="12">
    <location>
        <begin position="283"/>
        <end position="335"/>
    </location>
</feature>
<evidence type="ECO:0000256" key="9">
    <source>
        <dbReference type="SAM" id="Phobius"/>
    </source>
</evidence>
<dbReference type="InterPro" id="IPR013767">
    <property type="entry name" value="PAS_fold"/>
</dbReference>
<dbReference type="SUPFAM" id="SSF55874">
    <property type="entry name" value="ATPase domain of HSP90 chaperone/DNA topoisomerase II/histidine kinase"/>
    <property type="match status" value="1"/>
</dbReference>
<dbReference type="SUPFAM" id="SSF47384">
    <property type="entry name" value="Homodimeric domain of signal transducing histidine kinase"/>
    <property type="match status" value="1"/>
</dbReference>
<evidence type="ECO:0000259" key="12">
    <source>
        <dbReference type="PROSITE" id="PS50113"/>
    </source>
</evidence>
<dbReference type="InterPro" id="IPR003661">
    <property type="entry name" value="HisK_dim/P_dom"/>
</dbReference>
<dbReference type="GO" id="GO:0000155">
    <property type="term" value="F:phosphorelay sensor kinase activity"/>
    <property type="evidence" value="ECO:0007669"/>
    <property type="project" value="InterPro"/>
</dbReference>
<feature type="transmembrane region" description="Helical" evidence="9">
    <location>
        <begin position="20"/>
        <end position="41"/>
    </location>
</feature>
<dbReference type="PROSITE" id="PS50109">
    <property type="entry name" value="HIS_KIN"/>
    <property type="match status" value="1"/>
</dbReference>
<accession>A0A1H7ZQE3</accession>
<dbReference type="Pfam" id="PF00989">
    <property type="entry name" value="PAS"/>
    <property type="match status" value="1"/>
</dbReference>
<evidence type="ECO:0000256" key="7">
    <source>
        <dbReference type="ARBA" id="ARBA00022840"/>
    </source>
</evidence>
<feature type="transmembrane region" description="Helical" evidence="9">
    <location>
        <begin position="169"/>
        <end position="191"/>
    </location>
</feature>
<feature type="transmembrane region" description="Helical" evidence="9">
    <location>
        <begin position="92"/>
        <end position="121"/>
    </location>
</feature>
<evidence type="ECO:0000256" key="1">
    <source>
        <dbReference type="ARBA" id="ARBA00000085"/>
    </source>
</evidence>
<dbReference type="Gene3D" id="3.30.565.10">
    <property type="entry name" value="Histidine kinase-like ATPase, C-terminal domain"/>
    <property type="match status" value="1"/>
</dbReference>
<keyword evidence="14" id="KW-1185">Reference proteome</keyword>
<keyword evidence="8" id="KW-0902">Two-component regulatory system</keyword>
<dbReference type="GO" id="GO:0005524">
    <property type="term" value="F:ATP binding"/>
    <property type="evidence" value="ECO:0007669"/>
    <property type="project" value="UniProtKB-KW"/>
</dbReference>
<feature type="domain" description="PAS" evidence="11">
    <location>
        <begin position="216"/>
        <end position="266"/>
    </location>
</feature>
<dbReference type="Proteomes" id="UP000198744">
    <property type="component" value="Unassembled WGS sequence"/>
</dbReference>
<dbReference type="PROSITE" id="PS50112">
    <property type="entry name" value="PAS"/>
    <property type="match status" value="1"/>
</dbReference>
<dbReference type="InterPro" id="IPR000700">
    <property type="entry name" value="PAS-assoc_C"/>
</dbReference>
<keyword evidence="3" id="KW-0597">Phosphoprotein</keyword>
<evidence type="ECO:0000256" key="2">
    <source>
        <dbReference type="ARBA" id="ARBA00012438"/>
    </source>
</evidence>
<dbReference type="Pfam" id="PF02518">
    <property type="entry name" value="HATPase_c"/>
    <property type="match status" value="1"/>
</dbReference>
<dbReference type="InterPro" id="IPR005467">
    <property type="entry name" value="His_kinase_dom"/>
</dbReference>
<dbReference type="InterPro" id="IPR036097">
    <property type="entry name" value="HisK_dim/P_sf"/>
</dbReference>
<dbReference type="PANTHER" id="PTHR43065">
    <property type="entry name" value="SENSOR HISTIDINE KINASE"/>
    <property type="match status" value="1"/>
</dbReference>
<dbReference type="Gene3D" id="3.30.450.20">
    <property type="entry name" value="PAS domain"/>
    <property type="match status" value="1"/>
</dbReference>
<protein>
    <recommendedName>
        <fullName evidence="2">histidine kinase</fullName>
        <ecNumber evidence="2">2.7.13.3</ecNumber>
    </recommendedName>
</protein>
<keyword evidence="9" id="KW-0812">Transmembrane</keyword>
<dbReference type="GO" id="GO:0006355">
    <property type="term" value="P:regulation of DNA-templated transcription"/>
    <property type="evidence" value="ECO:0007669"/>
    <property type="project" value="InterPro"/>
</dbReference>
<dbReference type="AlphaFoldDB" id="A0A1H7ZQE3"/>
<feature type="domain" description="Histidine kinase" evidence="10">
    <location>
        <begin position="348"/>
        <end position="560"/>
    </location>
</feature>
<dbReference type="EMBL" id="FOBS01000026">
    <property type="protein sequence ID" value="SEM60630.1"/>
    <property type="molecule type" value="Genomic_DNA"/>
</dbReference>
<reference evidence="13 14" key="1">
    <citation type="submission" date="2016-10" db="EMBL/GenBank/DDBJ databases">
        <authorList>
            <person name="de Groot N.N."/>
        </authorList>
    </citation>
    <scope>NUCLEOTIDE SEQUENCE [LARGE SCALE GENOMIC DNA]</scope>
    <source>
        <strain evidence="13 14">DSM 8423</strain>
    </source>
</reference>
<evidence type="ECO:0000313" key="13">
    <source>
        <dbReference type="EMBL" id="SEM60630.1"/>
    </source>
</evidence>
<dbReference type="CDD" id="cd00082">
    <property type="entry name" value="HisKA"/>
    <property type="match status" value="1"/>
</dbReference>
<gene>
    <name evidence="13" type="ORF">SAMN04489760_1269</name>
</gene>
<dbReference type="InterPro" id="IPR004358">
    <property type="entry name" value="Sig_transdc_His_kin-like_C"/>
</dbReference>
<feature type="transmembrane region" description="Helical" evidence="9">
    <location>
        <begin position="53"/>
        <end position="72"/>
    </location>
</feature>
<keyword evidence="7" id="KW-0067">ATP-binding</keyword>
<dbReference type="CDD" id="cd00130">
    <property type="entry name" value="PAS"/>
    <property type="match status" value="1"/>
</dbReference>
<dbReference type="SUPFAM" id="SSF55785">
    <property type="entry name" value="PYP-like sensor domain (PAS domain)"/>
    <property type="match status" value="1"/>
</dbReference>
<dbReference type="PANTHER" id="PTHR43065:SF10">
    <property type="entry name" value="PEROXIDE STRESS-ACTIVATED HISTIDINE KINASE MAK3"/>
    <property type="match status" value="1"/>
</dbReference>
<dbReference type="Gene3D" id="1.10.287.130">
    <property type="match status" value="1"/>
</dbReference>
<name>A0A1H7ZQE3_9BACT</name>
<dbReference type="InterPro" id="IPR000014">
    <property type="entry name" value="PAS"/>
</dbReference>
<dbReference type="STRING" id="43775.SAMN04489760_1269"/>
<keyword evidence="9" id="KW-0472">Membrane</keyword>
<dbReference type="EC" id="2.7.13.3" evidence="2"/>
<evidence type="ECO:0000256" key="3">
    <source>
        <dbReference type="ARBA" id="ARBA00022553"/>
    </source>
</evidence>
<dbReference type="NCBIfam" id="TIGR00229">
    <property type="entry name" value="sensory_box"/>
    <property type="match status" value="1"/>
</dbReference>
<dbReference type="SMART" id="SM00387">
    <property type="entry name" value="HATPase_c"/>
    <property type="match status" value="1"/>
</dbReference>
<dbReference type="InterPro" id="IPR003594">
    <property type="entry name" value="HATPase_dom"/>
</dbReference>
<dbReference type="SMART" id="SM00091">
    <property type="entry name" value="PAS"/>
    <property type="match status" value="1"/>
</dbReference>
<evidence type="ECO:0000256" key="8">
    <source>
        <dbReference type="ARBA" id="ARBA00023012"/>
    </source>
</evidence>
<keyword evidence="9" id="KW-1133">Transmembrane helix</keyword>
<dbReference type="Pfam" id="PF25323">
    <property type="entry name" value="6TM_PilS"/>
    <property type="match status" value="1"/>
</dbReference>
<dbReference type="PRINTS" id="PR00344">
    <property type="entry name" value="BCTRLSENSOR"/>
</dbReference>
<evidence type="ECO:0000256" key="5">
    <source>
        <dbReference type="ARBA" id="ARBA00022741"/>
    </source>
</evidence>
<evidence type="ECO:0000259" key="10">
    <source>
        <dbReference type="PROSITE" id="PS50109"/>
    </source>
</evidence>
<comment type="catalytic activity">
    <reaction evidence="1">
        <text>ATP + protein L-histidine = ADP + protein N-phospho-L-histidine.</text>
        <dbReference type="EC" id="2.7.13.3"/>
    </reaction>
</comment>
<evidence type="ECO:0000259" key="11">
    <source>
        <dbReference type="PROSITE" id="PS50112"/>
    </source>
</evidence>
<keyword evidence="4" id="KW-0808">Transferase</keyword>
<dbReference type="InterPro" id="IPR035965">
    <property type="entry name" value="PAS-like_dom_sf"/>
</dbReference>
<dbReference type="OrthoDB" id="9773941at2"/>